<evidence type="ECO:0000256" key="6">
    <source>
        <dbReference type="ARBA" id="ARBA00022840"/>
    </source>
</evidence>
<gene>
    <name evidence="11" type="ORF">BN946_scf184353.g7</name>
</gene>
<dbReference type="GO" id="GO:0035556">
    <property type="term" value="P:intracellular signal transduction"/>
    <property type="evidence" value="ECO:0007669"/>
    <property type="project" value="TreeGrafter"/>
</dbReference>
<dbReference type="InterPro" id="IPR050236">
    <property type="entry name" value="Ser_Thr_kinase_AGC"/>
</dbReference>
<keyword evidence="12" id="KW-1185">Reference proteome</keyword>
<evidence type="ECO:0000256" key="1">
    <source>
        <dbReference type="ARBA" id="ARBA00012513"/>
    </source>
</evidence>
<evidence type="ECO:0000313" key="11">
    <source>
        <dbReference type="EMBL" id="CDO74826.1"/>
    </source>
</evidence>
<dbReference type="EMBL" id="CCBP010000216">
    <property type="protein sequence ID" value="CDO74826.1"/>
    <property type="molecule type" value="Genomic_DNA"/>
</dbReference>
<evidence type="ECO:0000256" key="3">
    <source>
        <dbReference type="ARBA" id="ARBA00022679"/>
    </source>
</evidence>
<dbReference type="OrthoDB" id="10252171at2759"/>
<dbReference type="PANTHER" id="PTHR24356:SF1">
    <property type="entry name" value="SERINE_THREONINE-PROTEIN KINASE GREATWALL"/>
    <property type="match status" value="1"/>
</dbReference>
<keyword evidence="4" id="KW-0547">Nucleotide-binding</keyword>
<dbReference type="InterPro" id="IPR000719">
    <property type="entry name" value="Prot_kinase_dom"/>
</dbReference>
<feature type="compositionally biased region" description="Polar residues" evidence="9">
    <location>
        <begin position="49"/>
        <end position="60"/>
    </location>
</feature>
<dbReference type="GO" id="GO:0004674">
    <property type="term" value="F:protein serine/threonine kinase activity"/>
    <property type="evidence" value="ECO:0007669"/>
    <property type="project" value="UniProtKB-KW"/>
</dbReference>
<evidence type="ECO:0000256" key="7">
    <source>
        <dbReference type="ARBA" id="ARBA00047899"/>
    </source>
</evidence>
<dbReference type="Proteomes" id="UP000029665">
    <property type="component" value="Unassembled WGS sequence"/>
</dbReference>
<comment type="catalytic activity">
    <reaction evidence="8">
        <text>L-seryl-[protein] + ATP = O-phospho-L-seryl-[protein] + ADP + H(+)</text>
        <dbReference type="Rhea" id="RHEA:17989"/>
        <dbReference type="Rhea" id="RHEA-COMP:9863"/>
        <dbReference type="Rhea" id="RHEA-COMP:11604"/>
        <dbReference type="ChEBI" id="CHEBI:15378"/>
        <dbReference type="ChEBI" id="CHEBI:29999"/>
        <dbReference type="ChEBI" id="CHEBI:30616"/>
        <dbReference type="ChEBI" id="CHEBI:83421"/>
        <dbReference type="ChEBI" id="CHEBI:456216"/>
        <dbReference type="EC" id="2.7.11.1"/>
    </reaction>
</comment>
<evidence type="ECO:0000256" key="2">
    <source>
        <dbReference type="ARBA" id="ARBA00022527"/>
    </source>
</evidence>
<dbReference type="Gene3D" id="1.10.510.10">
    <property type="entry name" value="Transferase(Phosphotransferase) domain 1"/>
    <property type="match status" value="1"/>
</dbReference>
<reference evidence="11" key="1">
    <citation type="submission" date="2014-01" db="EMBL/GenBank/DDBJ databases">
        <title>The genome of the white-rot fungus Pycnoporus cinnabarinus: a basidiomycete model with a versatile arsenal for lignocellulosic biomass breakdown.</title>
        <authorList>
            <person name="Levasseur A."/>
            <person name="Lomascolo A."/>
            <person name="Ruiz-Duenas F.J."/>
            <person name="Uzan E."/>
            <person name="Piumi F."/>
            <person name="Kues U."/>
            <person name="Ram A.F.J."/>
            <person name="Murat C."/>
            <person name="Haon M."/>
            <person name="Benoit I."/>
            <person name="Arfi Y."/>
            <person name="Chevret D."/>
            <person name="Drula E."/>
            <person name="Kwon M.J."/>
            <person name="Gouret P."/>
            <person name="Lesage-Meessen L."/>
            <person name="Lombard V."/>
            <person name="Mariette J."/>
            <person name="Noirot C."/>
            <person name="Park J."/>
            <person name="Patyshakuliyeva A."/>
            <person name="Wieneger R.A.B."/>
            <person name="Wosten H.A.B."/>
            <person name="Martin F."/>
            <person name="Coutinho P.M."/>
            <person name="de Vries R."/>
            <person name="Martinez A.T."/>
            <person name="Klopp C."/>
            <person name="Pontarotti P."/>
            <person name="Henrissat B."/>
            <person name="Record E."/>
        </authorList>
    </citation>
    <scope>NUCLEOTIDE SEQUENCE [LARGE SCALE GENOMIC DNA]</scope>
    <source>
        <strain evidence="11">BRFM137</strain>
    </source>
</reference>
<evidence type="ECO:0000256" key="4">
    <source>
        <dbReference type="ARBA" id="ARBA00022741"/>
    </source>
</evidence>
<comment type="catalytic activity">
    <reaction evidence="7">
        <text>L-threonyl-[protein] + ATP = O-phospho-L-threonyl-[protein] + ADP + H(+)</text>
        <dbReference type="Rhea" id="RHEA:46608"/>
        <dbReference type="Rhea" id="RHEA-COMP:11060"/>
        <dbReference type="Rhea" id="RHEA-COMP:11605"/>
        <dbReference type="ChEBI" id="CHEBI:15378"/>
        <dbReference type="ChEBI" id="CHEBI:30013"/>
        <dbReference type="ChEBI" id="CHEBI:30616"/>
        <dbReference type="ChEBI" id="CHEBI:61977"/>
        <dbReference type="ChEBI" id="CHEBI:456216"/>
        <dbReference type="EC" id="2.7.11.1"/>
    </reaction>
</comment>
<protein>
    <recommendedName>
        <fullName evidence="1">non-specific serine/threonine protein kinase</fullName>
        <ecNumber evidence="1">2.7.11.1</ecNumber>
    </recommendedName>
</protein>
<dbReference type="STRING" id="5643.A0A060SKZ9"/>
<feature type="region of interest" description="Disordered" evidence="9">
    <location>
        <begin position="1"/>
        <end position="99"/>
    </location>
</feature>
<dbReference type="SMART" id="SM00220">
    <property type="entry name" value="S_TKc"/>
    <property type="match status" value="1"/>
</dbReference>
<feature type="region of interest" description="Disordered" evidence="9">
    <location>
        <begin position="121"/>
        <end position="143"/>
    </location>
</feature>
<keyword evidence="2" id="KW-0723">Serine/threonine-protein kinase</keyword>
<keyword evidence="5" id="KW-0418">Kinase</keyword>
<dbReference type="Pfam" id="PF00069">
    <property type="entry name" value="Pkinase"/>
    <property type="match status" value="1"/>
</dbReference>
<organism evidence="11 12">
    <name type="scientific">Pycnoporus cinnabarinus</name>
    <name type="common">Cinnabar-red polypore</name>
    <name type="synonym">Trametes cinnabarina</name>
    <dbReference type="NCBI Taxonomy" id="5643"/>
    <lineage>
        <taxon>Eukaryota</taxon>
        <taxon>Fungi</taxon>
        <taxon>Dikarya</taxon>
        <taxon>Basidiomycota</taxon>
        <taxon>Agaricomycotina</taxon>
        <taxon>Agaricomycetes</taxon>
        <taxon>Polyporales</taxon>
        <taxon>Polyporaceae</taxon>
        <taxon>Trametes</taxon>
    </lineage>
</organism>
<keyword evidence="3" id="KW-0808">Transferase</keyword>
<dbReference type="InterPro" id="IPR011009">
    <property type="entry name" value="Kinase-like_dom_sf"/>
</dbReference>
<dbReference type="PROSITE" id="PS50011">
    <property type="entry name" value="PROTEIN_KINASE_DOM"/>
    <property type="match status" value="1"/>
</dbReference>
<dbReference type="EC" id="2.7.11.1" evidence="1"/>
<feature type="domain" description="Protein kinase" evidence="10">
    <location>
        <begin position="151"/>
        <end position="419"/>
    </location>
</feature>
<keyword evidence="6" id="KW-0067">ATP-binding</keyword>
<evidence type="ECO:0000256" key="8">
    <source>
        <dbReference type="ARBA" id="ARBA00048679"/>
    </source>
</evidence>
<dbReference type="PANTHER" id="PTHR24356">
    <property type="entry name" value="SERINE/THREONINE-PROTEIN KINASE"/>
    <property type="match status" value="1"/>
</dbReference>
<name>A0A060SKZ9_PYCCI</name>
<accession>A0A060SKZ9</accession>
<evidence type="ECO:0000313" key="12">
    <source>
        <dbReference type="Proteomes" id="UP000029665"/>
    </source>
</evidence>
<evidence type="ECO:0000259" key="10">
    <source>
        <dbReference type="PROSITE" id="PS50011"/>
    </source>
</evidence>
<dbReference type="AlphaFoldDB" id="A0A060SKZ9"/>
<dbReference type="HOGENOM" id="CLU_550980_0_0_1"/>
<proteinExistence type="predicted"/>
<sequence length="520" mass="57400">MPQPRSPSPGHSTQPRTRPPPSPTRPKRVGAEQSGSAPPAVRPRREPLSSIQAKTASVYSDANLGLSEGPTYHRDARSPTSVRFQLPPAPTPGAPTAATAADGHRFIAASTDYVTRRKSVREARPTSVGAAQTRQASSAIGASSSGRVGPFRFVRTLNNGAFGVAYVAHDTGTGRVLCARVVEKKKMLADASILRGLLVEALCHKAIASSCAQDRTHLTQLHGVLQDEKQVLFVMPLMHCDLLAVIRGRCDRHLTRRWIAQLALGVDALHRMGIIHRDIKPENVLLDAPDGNARIADFNAAYAIPWNAPLEDGAVYTREVTGSIPYMAWEMTEKRWYGKMVDWWSLGCLMFDLVTGTLLFKNDAARSKYVNWDRKAEGLSYLSWRADMSDEEESVISGLIGVNPCARFQLRYLRQRAYFLDEHRANVFDVLLREAPSDLLSGRFNVHAATVRPPLILLLSGAVERSARISHLDTEDRLKDKPLSHATFQAADAGHTHALPEDYDFSTFAWVNPRSDMWSS</sequence>
<dbReference type="PROSITE" id="PS00108">
    <property type="entry name" value="PROTEIN_KINASE_ST"/>
    <property type="match status" value="1"/>
</dbReference>
<evidence type="ECO:0000256" key="9">
    <source>
        <dbReference type="SAM" id="MobiDB-lite"/>
    </source>
</evidence>
<dbReference type="SUPFAM" id="SSF56112">
    <property type="entry name" value="Protein kinase-like (PK-like)"/>
    <property type="match status" value="1"/>
</dbReference>
<evidence type="ECO:0000256" key="5">
    <source>
        <dbReference type="ARBA" id="ARBA00022777"/>
    </source>
</evidence>
<dbReference type="GO" id="GO:0005524">
    <property type="term" value="F:ATP binding"/>
    <property type="evidence" value="ECO:0007669"/>
    <property type="project" value="UniProtKB-KW"/>
</dbReference>
<dbReference type="InterPro" id="IPR008271">
    <property type="entry name" value="Ser/Thr_kinase_AS"/>
</dbReference>
<comment type="caution">
    <text evidence="11">The sequence shown here is derived from an EMBL/GenBank/DDBJ whole genome shotgun (WGS) entry which is preliminary data.</text>
</comment>